<protein>
    <submittedName>
        <fullName evidence="2">Uncharacterized protein</fullName>
    </submittedName>
</protein>
<evidence type="ECO:0000256" key="1">
    <source>
        <dbReference type="SAM" id="Phobius"/>
    </source>
</evidence>
<sequence length="32" mass="3901">MSKQIGRRIKNITFRHNNIVFIFICFIIQCFV</sequence>
<name>A0A0E9TGS8_ANGAN</name>
<accession>A0A0E9TGS8</accession>
<reference evidence="2" key="2">
    <citation type="journal article" date="2015" name="Fish Shellfish Immunol.">
        <title>Early steps in the European eel (Anguilla anguilla)-Vibrio vulnificus interaction in the gills: Role of the RtxA13 toxin.</title>
        <authorList>
            <person name="Callol A."/>
            <person name="Pajuelo D."/>
            <person name="Ebbesson L."/>
            <person name="Teles M."/>
            <person name="MacKenzie S."/>
            <person name="Amaro C."/>
        </authorList>
    </citation>
    <scope>NUCLEOTIDE SEQUENCE</scope>
</reference>
<keyword evidence="1" id="KW-1133">Transmembrane helix</keyword>
<keyword evidence="1" id="KW-0472">Membrane</keyword>
<organism evidence="2">
    <name type="scientific">Anguilla anguilla</name>
    <name type="common">European freshwater eel</name>
    <name type="synonym">Muraena anguilla</name>
    <dbReference type="NCBI Taxonomy" id="7936"/>
    <lineage>
        <taxon>Eukaryota</taxon>
        <taxon>Metazoa</taxon>
        <taxon>Chordata</taxon>
        <taxon>Craniata</taxon>
        <taxon>Vertebrata</taxon>
        <taxon>Euteleostomi</taxon>
        <taxon>Actinopterygii</taxon>
        <taxon>Neopterygii</taxon>
        <taxon>Teleostei</taxon>
        <taxon>Anguilliformes</taxon>
        <taxon>Anguillidae</taxon>
        <taxon>Anguilla</taxon>
    </lineage>
</organism>
<dbReference type="EMBL" id="GBXM01056452">
    <property type="protein sequence ID" value="JAH52125.1"/>
    <property type="molecule type" value="Transcribed_RNA"/>
</dbReference>
<dbReference type="AlphaFoldDB" id="A0A0E9TGS8"/>
<keyword evidence="1" id="KW-0812">Transmembrane</keyword>
<feature type="transmembrane region" description="Helical" evidence="1">
    <location>
        <begin position="12"/>
        <end position="31"/>
    </location>
</feature>
<evidence type="ECO:0000313" key="2">
    <source>
        <dbReference type="EMBL" id="JAH52125.1"/>
    </source>
</evidence>
<reference evidence="2" key="1">
    <citation type="submission" date="2014-11" db="EMBL/GenBank/DDBJ databases">
        <authorList>
            <person name="Amaro Gonzalez C."/>
        </authorList>
    </citation>
    <scope>NUCLEOTIDE SEQUENCE</scope>
</reference>
<proteinExistence type="predicted"/>